<reference evidence="3" key="1">
    <citation type="journal article" date="2019" name="Int. J. Syst. Evol. Microbiol.">
        <title>The Global Catalogue of Microorganisms (GCM) 10K type strain sequencing project: providing services to taxonomists for standard genome sequencing and annotation.</title>
        <authorList>
            <consortium name="The Broad Institute Genomics Platform"/>
            <consortium name="The Broad Institute Genome Sequencing Center for Infectious Disease"/>
            <person name="Wu L."/>
            <person name="Ma J."/>
        </authorList>
    </citation>
    <scope>NUCLEOTIDE SEQUENCE [LARGE SCALE GENOMIC DNA]</scope>
    <source>
        <strain evidence="3">CGMCC 4.7405</strain>
    </source>
</reference>
<evidence type="ECO:0000256" key="1">
    <source>
        <dbReference type="SAM" id="SignalP"/>
    </source>
</evidence>
<evidence type="ECO:0008006" key="4">
    <source>
        <dbReference type="Google" id="ProtNLM"/>
    </source>
</evidence>
<proteinExistence type="predicted"/>
<feature type="signal peptide" evidence="1">
    <location>
        <begin position="1"/>
        <end position="29"/>
    </location>
</feature>
<keyword evidence="1" id="KW-0732">Signal</keyword>
<comment type="caution">
    <text evidence="2">The sequence shown here is derived from an EMBL/GenBank/DDBJ whole genome shotgun (WGS) entry which is preliminary data.</text>
</comment>
<dbReference type="Proteomes" id="UP001595690">
    <property type="component" value="Unassembled WGS sequence"/>
</dbReference>
<gene>
    <name evidence="2" type="ORF">ACFOWZ_38540</name>
</gene>
<sequence length="134" mass="14710">MRMFSMRRVLPVALGTVACVALVQTPANAIGSFHYANASNGRGYGAFNSVDNNLFKVADKKADGYSMVLRIKFPGRDEMTSCDDRNGANNGEEFCRISNIPHRTAFKFKACARDFSGELPGWIDCSGWIDDVTS</sequence>
<keyword evidence="3" id="KW-1185">Reference proteome</keyword>
<feature type="chain" id="PRO_5047460294" description="Secreted protein" evidence="1">
    <location>
        <begin position="30"/>
        <end position="134"/>
    </location>
</feature>
<accession>A0ABV8C5X7</accession>
<dbReference type="RefSeq" id="WP_382378896.1">
    <property type="nucleotide sequence ID" value="NZ_JBHRZI010000036.1"/>
</dbReference>
<organism evidence="2 3">
    <name type="scientific">Lentzea rhizosphaerae</name>
    <dbReference type="NCBI Taxonomy" id="2041025"/>
    <lineage>
        <taxon>Bacteria</taxon>
        <taxon>Bacillati</taxon>
        <taxon>Actinomycetota</taxon>
        <taxon>Actinomycetes</taxon>
        <taxon>Pseudonocardiales</taxon>
        <taxon>Pseudonocardiaceae</taxon>
        <taxon>Lentzea</taxon>
    </lineage>
</organism>
<protein>
    <recommendedName>
        <fullName evidence="4">Secreted protein</fullName>
    </recommendedName>
</protein>
<name>A0ABV8C5X7_9PSEU</name>
<dbReference type="EMBL" id="JBHRZI010000036">
    <property type="protein sequence ID" value="MFC3897410.1"/>
    <property type="molecule type" value="Genomic_DNA"/>
</dbReference>
<evidence type="ECO:0000313" key="3">
    <source>
        <dbReference type="Proteomes" id="UP001595690"/>
    </source>
</evidence>
<dbReference type="PROSITE" id="PS51257">
    <property type="entry name" value="PROKAR_LIPOPROTEIN"/>
    <property type="match status" value="1"/>
</dbReference>
<evidence type="ECO:0000313" key="2">
    <source>
        <dbReference type="EMBL" id="MFC3897410.1"/>
    </source>
</evidence>